<dbReference type="PANTHER" id="PTHR32226">
    <property type="entry name" value="TELO2-INTERACTING PROTEIN 2"/>
    <property type="match status" value="1"/>
</dbReference>
<sequence length="554" mass="63038">MFEIWLSEENIRRLKELEHGCATNPIELLSITNGLLYEQPRCQRQMEEIRMHSAISILKNSSDVIALHDATLEVFACIYLHLVSTTTLVTPPVQSNLDEVKDTESLEAPNERVQSRHDLNELLLAQQDLIQVLASATLCRPNSSDEPHDAFIAEAALASMLLLQYTTGSVKLPTLSLALTAAYTNSHKNWTTKPAALFANHILDLQLMRNDPRDLINDMLTSDIPRPRLQESSSSDSSKLSVINVLRSTSLKRIDNEEKLVTVFEWALEKAETEYVAQHWHLFVPVMIKLTESHEMSTKTDALRLIIVFLAKCPTTTLFTTGLDRLLENAIFPLLHFVPSLTVENDSIILLTTAYQALLDLAVKNSALESCSRRRLLDKLLREGVMQSHQHALEYVNVTTILFNSTAKVVSFLGIFATKHVSSMLSLIEFVMCNSVFLEHPALLRAASEAFATVIFNCWPRMRTTQRLEQVLRILTIYWLNLHELMAIDPQCPNRRDRMDMTRCIRRVVSTMRSMLQDDDDWILRKLEMICARDNRLEDLFMTSNDLGTSTSPF</sequence>
<reference evidence="2" key="1">
    <citation type="journal article" date="2020" name="bioRxiv">
        <title>Whole genome comparisons of ergot fungi reveals the divergence and evolution of species within the genus Claviceps are the result of varying mechanisms driving genome evolution and host range expansion.</title>
        <authorList>
            <person name="Wyka S.A."/>
            <person name="Mondo S.J."/>
            <person name="Liu M."/>
            <person name="Dettman J."/>
            <person name="Nalam V."/>
            <person name="Broders K.D."/>
        </authorList>
    </citation>
    <scope>NUCLEOTIDE SEQUENCE</scope>
    <source>
        <strain evidence="2">CCC 602</strain>
    </source>
</reference>
<dbReference type="PANTHER" id="PTHR32226:SF2">
    <property type="entry name" value="TELO2-INTERACTING PROTEIN 2"/>
    <property type="match status" value="1"/>
</dbReference>
<dbReference type="InterPro" id="IPR018870">
    <property type="entry name" value="Tti2"/>
</dbReference>
<dbReference type="OrthoDB" id="6417021at2759"/>
<evidence type="ECO:0000313" key="3">
    <source>
        <dbReference type="Proteomes" id="UP000748025"/>
    </source>
</evidence>
<dbReference type="GO" id="GO:0110078">
    <property type="term" value="C:TTT Hsp90 cochaperone complex"/>
    <property type="evidence" value="ECO:0007669"/>
    <property type="project" value="InterPro"/>
</dbReference>
<gene>
    <name evidence="2" type="ORF">E4U43_003308</name>
</gene>
<evidence type="ECO:0000313" key="2">
    <source>
        <dbReference type="EMBL" id="KAG6016675.1"/>
    </source>
</evidence>
<evidence type="ECO:0000256" key="1">
    <source>
        <dbReference type="ARBA" id="ARBA00034736"/>
    </source>
</evidence>
<comment type="similarity">
    <text evidence="1">Belongs to the TTI2 family.</text>
</comment>
<dbReference type="Proteomes" id="UP000748025">
    <property type="component" value="Unassembled WGS sequence"/>
</dbReference>
<protein>
    <submittedName>
        <fullName evidence="2">Uncharacterized protein</fullName>
    </submittedName>
</protein>
<dbReference type="AlphaFoldDB" id="A0A9P7T375"/>
<dbReference type="Pfam" id="PF10521">
    <property type="entry name" value="Tti2"/>
    <property type="match status" value="1"/>
</dbReference>
<comment type="caution">
    <text evidence="2">The sequence shown here is derived from an EMBL/GenBank/DDBJ whole genome shotgun (WGS) entry which is preliminary data.</text>
</comment>
<dbReference type="GO" id="GO:0005829">
    <property type="term" value="C:cytosol"/>
    <property type="evidence" value="ECO:0007669"/>
    <property type="project" value="TreeGrafter"/>
</dbReference>
<dbReference type="GO" id="GO:0005634">
    <property type="term" value="C:nucleus"/>
    <property type="evidence" value="ECO:0007669"/>
    <property type="project" value="TreeGrafter"/>
</dbReference>
<name>A0A9P7T375_9HYPO</name>
<accession>A0A9P7T375</accession>
<organism evidence="2 3">
    <name type="scientific">Claviceps pusilla</name>
    <dbReference type="NCBI Taxonomy" id="123648"/>
    <lineage>
        <taxon>Eukaryota</taxon>
        <taxon>Fungi</taxon>
        <taxon>Dikarya</taxon>
        <taxon>Ascomycota</taxon>
        <taxon>Pezizomycotina</taxon>
        <taxon>Sordariomycetes</taxon>
        <taxon>Hypocreomycetidae</taxon>
        <taxon>Hypocreales</taxon>
        <taxon>Clavicipitaceae</taxon>
        <taxon>Claviceps</taxon>
    </lineage>
</organism>
<proteinExistence type="inferred from homology"/>
<keyword evidence="3" id="KW-1185">Reference proteome</keyword>
<dbReference type="EMBL" id="SRPW01000227">
    <property type="protein sequence ID" value="KAG6016675.1"/>
    <property type="molecule type" value="Genomic_DNA"/>
</dbReference>